<evidence type="ECO:0000259" key="6">
    <source>
        <dbReference type="Pfam" id="PF08573"/>
    </source>
</evidence>
<evidence type="ECO:0000256" key="3">
    <source>
        <dbReference type="ARBA" id="ARBA00023242"/>
    </source>
</evidence>
<keyword evidence="7" id="KW-0378">Hydrolase</keyword>
<reference evidence="7 8" key="1">
    <citation type="submission" date="2024-07" db="EMBL/GenBank/DDBJ databases">
        <title>Section-level genome sequencing and comparative genomics of Aspergillus sections Usti and Cavernicolus.</title>
        <authorList>
            <consortium name="Lawrence Berkeley National Laboratory"/>
            <person name="Nybo J.L."/>
            <person name="Vesth T.C."/>
            <person name="Theobald S."/>
            <person name="Frisvad J.C."/>
            <person name="Larsen T.O."/>
            <person name="Kjaerboelling I."/>
            <person name="Rothschild-Mancinelli K."/>
            <person name="Lyhne E.K."/>
            <person name="Kogle M.E."/>
            <person name="Barry K."/>
            <person name="Clum A."/>
            <person name="Na H."/>
            <person name="Ledsgaard L."/>
            <person name="Lin J."/>
            <person name="Lipzen A."/>
            <person name="Kuo A."/>
            <person name="Riley R."/>
            <person name="Mondo S."/>
            <person name="LaButti K."/>
            <person name="Haridas S."/>
            <person name="Pangalinan J."/>
            <person name="Salamov A.A."/>
            <person name="Simmons B.A."/>
            <person name="Magnuson J.K."/>
            <person name="Chen J."/>
            <person name="Drula E."/>
            <person name="Henrissat B."/>
            <person name="Wiebenga A."/>
            <person name="Lubbers R.J."/>
            <person name="Gomes A.C."/>
            <person name="Makela M.R."/>
            <person name="Stajich J."/>
            <person name="Grigoriev I.V."/>
            <person name="Mortensen U.H."/>
            <person name="De vries R.P."/>
            <person name="Baker S.E."/>
            <person name="Andersen M.R."/>
        </authorList>
    </citation>
    <scope>NUCLEOTIDE SEQUENCE [LARGE SCALE GENOMIC DNA]</scope>
    <source>
        <strain evidence="7 8">CBS 600.67</strain>
    </source>
</reference>
<feature type="region of interest" description="Disordered" evidence="5">
    <location>
        <begin position="673"/>
        <end position="694"/>
    </location>
</feature>
<organism evidence="7 8">
    <name type="scientific">Aspergillus cavernicola</name>
    <dbReference type="NCBI Taxonomy" id="176166"/>
    <lineage>
        <taxon>Eukaryota</taxon>
        <taxon>Fungi</taxon>
        <taxon>Dikarya</taxon>
        <taxon>Ascomycota</taxon>
        <taxon>Pezizomycotina</taxon>
        <taxon>Eurotiomycetes</taxon>
        <taxon>Eurotiomycetidae</taxon>
        <taxon>Eurotiales</taxon>
        <taxon>Aspergillaceae</taxon>
        <taxon>Aspergillus</taxon>
        <taxon>Aspergillus subgen. Nidulantes</taxon>
    </lineage>
</organism>
<protein>
    <submittedName>
        <fullName evidence="7">DNA repair protein endonuclease SAE2/CtIP C-terminus-domain-containing protein</fullName>
    </submittedName>
</protein>
<evidence type="ECO:0000313" key="8">
    <source>
        <dbReference type="Proteomes" id="UP001610335"/>
    </source>
</evidence>
<keyword evidence="3" id="KW-0539">Nucleus</keyword>
<dbReference type="Proteomes" id="UP001610335">
    <property type="component" value="Unassembled WGS sequence"/>
</dbReference>
<dbReference type="PANTHER" id="PTHR15107:SF0">
    <property type="entry name" value="DNA ENDONUCLEASE ACTIVATOR CTP1 C-TERMINAL DOMAIN-CONTAINING PROTEIN"/>
    <property type="match status" value="1"/>
</dbReference>
<evidence type="ECO:0000256" key="2">
    <source>
        <dbReference type="ARBA" id="ARBA00022763"/>
    </source>
</evidence>
<dbReference type="InterPro" id="IPR033316">
    <property type="entry name" value="RBBP8-like"/>
</dbReference>
<feature type="region of interest" description="Disordered" evidence="5">
    <location>
        <begin position="295"/>
        <end position="316"/>
    </location>
</feature>
<feature type="compositionally biased region" description="Basic and acidic residues" evidence="5">
    <location>
        <begin position="413"/>
        <end position="427"/>
    </location>
</feature>
<evidence type="ECO:0000256" key="4">
    <source>
        <dbReference type="SAM" id="Coils"/>
    </source>
</evidence>
<dbReference type="EMBL" id="JBFXLS010000036">
    <property type="protein sequence ID" value="KAL2825412.1"/>
    <property type="molecule type" value="Genomic_DNA"/>
</dbReference>
<feature type="coiled-coil region" evidence="4">
    <location>
        <begin position="23"/>
        <end position="78"/>
    </location>
</feature>
<feature type="domain" description="DNA endonuclease activator Ctp1 C-terminal" evidence="6">
    <location>
        <begin position="563"/>
        <end position="674"/>
    </location>
</feature>
<feature type="region of interest" description="Disordered" evidence="5">
    <location>
        <begin position="407"/>
        <end position="526"/>
    </location>
</feature>
<keyword evidence="4" id="KW-0175">Coiled coil</keyword>
<keyword evidence="7" id="KW-0255">Endonuclease</keyword>
<proteinExistence type="predicted"/>
<feature type="region of interest" description="Disordered" evidence="5">
    <location>
        <begin position="175"/>
        <end position="254"/>
    </location>
</feature>
<comment type="caution">
    <text evidence="7">The sequence shown here is derived from an EMBL/GenBank/DDBJ whole genome shotgun (WGS) entry which is preliminary data.</text>
</comment>
<dbReference type="Pfam" id="PF08573">
    <property type="entry name" value="SAE2"/>
    <property type="match status" value="1"/>
</dbReference>
<sequence>MDALKKLHTSVAQTFETCFDNAYKDLNAELAANDARVKDAKKRTESADEARRKLASEVDELRQVNALLREELQDTSDSNEGEFTAKVSKLAETYEPRRILGDNHTSDISEKSLKTLRDSYIGLYEQVRIFVQASEDLREITKRRKRQLARFNRFVHQQEFTLVLEGHPVRFQRAVKTESSKQGSPAESITSTREPVASTSEVDQGQTGSRTGDELDNTSETRLQREHLKSASTPSDTSDDLPPNTAAASSARRGGTFKRKYSAFTQAVKGSSFSRSLTNGGPGHPIMVKGETLSSSPLRTYSSHPGPPGTQDLDDIGSIIVTPTKKMRVHRDLGHQAPRDPLTNTESLSIQHMRRQNHTSGRNQLTSRGPEVLQPVDTNLRNTSSAGQLPNKTRTRDLGCITRISSITEDGDENRPSRFIKEKEANLPKDNATPRNPSSDHRLSGLLAGPSPGSRVLPAKRTISTSAPTQNSTRHISKGSSSACHSGVTGASDASPATSGLTRGKPKSIMRQGNADKIPHPPENVSQIRMMPDDEPYRARPAHRLGLEHFRINPEFNNGLNFAYNEVVRRKNERKCAGGCTRPGCCGEKFLAMARFGIPTNTSGKEMNDQEILEEYLGDDKQAFHGLSPKEREDLLVKAKVRVFSNRFGRHRHRHHRAGTPPGFWRTDMPGTQEMEEDREEAQKVERDKVNERYREAMRPGGRWVFADE</sequence>
<dbReference type="GO" id="GO:0004519">
    <property type="term" value="F:endonuclease activity"/>
    <property type="evidence" value="ECO:0007669"/>
    <property type="project" value="UniProtKB-KW"/>
</dbReference>
<keyword evidence="2" id="KW-0227">DNA damage</keyword>
<keyword evidence="8" id="KW-1185">Reference proteome</keyword>
<evidence type="ECO:0000256" key="1">
    <source>
        <dbReference type="ARBA" id="ARBA00004123"/>
    </source>
</evidence>
<feature type="compositionally biased region" description="Basic and acidic residues" evidence="5">
    <location>
        <begin position="681"/>
        <end position="694"/>
    </location>
</feature>
<dbReference type="InterPro" id="IPR013882">
    <property type="entry name" value="Ctp1_C"/>
</dbReference>
<evidence type="ECO:0000256" key="5">
    <source>
        <dbReference type="SAM" id="MobiDB-lite"/>
    </source>
</evidence>
<name>A0ABR4ICE4_9EURO</name>
<feature type="compositionally biased region" description="Polar residues" evidence="5">
    <location>
        <begin position="462"/>
        <end position="484"/>
    </location>
</feature>
<feature type="region of interest" description="Disordered" evidence="5">
    <location>
        <begin position="335"/>
        <end position="395"/>
    </location>
</feature>
<dbReference type="PANTHER" id="PTHR15107">
    <property type="entry name" value="RETINOBLASTOMA BINDING PROTEIN 8"/>
    <property type="match status" value="1"/>
</dbReference>
<evidence type="ECO:0000313" key="7">
    <source>
        <dbReference type="EMBL" id="KAL2825412.1"/>
    </source>
</evidence>
<feature type="compositionally biased region" description="Polar residues" evidence="5">
    <location>
        <begin position="358"/>
        <end position="367"/>
    </location>
</feature>
<gene>
    <name evidence="7" type="ORF">BDW59DRAFT_146183</name>
</gene>
<comment type="subcellular location">
    <subcellularLocation>
        <location evidence="1">Nucleus</location>
    </subcellularLocation>
</comment>
<keyword evidence="7" id="KW-0540">Nuclease</keyword>
<feature type="compositionally biased region" description="Polar residues" evidence="5">
    <location>
        <begin position="180"/>
        <end position="210"/>
    </location>
</feature>
<accession>A0ABR4ICE4</accession>
<feature type="compositionally biased region" description="Polar residues" evidence="5">
    <location>
        <begin position="376"/>
        <end position="392"/>
    </location>
</feature>